<protein>
    <submittedName>
        <fullName evidence="2">Uncharacterized protein</fullName>
    </submittedName>
</protein>
<dbReference type="EMBL" id="BLLF01002845">
    <property type="protein sequence ID" value="GFH25547.1"/>
    <property type="molecule type" value="Genomic_DNA"/>
</dbReference>
<dbReference type="AlphaFoldDB" id="A0A699ZRX0"/>
<keyword evidence="3" id="KW-1185">Reference proteome</keyword>
<gene>
    <name evidence="2" type="ORF">HaLaN_23528</name>
</gene>
<sequence length="67" mass="7275">RPCTTSFVKNGQPSDDCVAKATAKYAHHSIWAHTESGGAQGRIIASHVRRTEGHASQPEQKSSKSTW</sequence>
<feature type="compositionally biased region" description="Polar residues" evidence="1">
    <location>
        <begin position="57"/>
        <end position="67"/>
    </location>
</feature>
<accession>A0A699ZRX0</accession>
<proteinExistence type="predicted"/>
<evidence type="ECO:0000256" key="1">
    <source>
        <dbReference type="SAM" id="MobiDB-lite"/>
    </source>
</evidence>
<organism evidence="2 3">
    <name type="scientific">Haematococcus lacustris</name>
    <name type="common">Green alga</name>
    <name type="synonym">Haematococcus pluvialis</name>
    <dbReference type="NCBI Taxonomy" id="44745"/>
    <lineage>
        <taxon>Eukaryota</taxon>
        <taxon>Viridiplantae</taxon>
        <taxon>Chlorophyta</taxon>
        <taxon>core chlorophytes</taxon>
        <taxon>Chlorophyceae</taxon>
        <taxon>CS clade</taxon>
        <taxon>Chlamydomonadales</taxon>
        <taxon>Haematococcaceae</taxon>
        <taxon>Haematococcus</taxon>
    </lineage>
</organism>
<reference evidence="2 3" key="1">
    <citation type="submission" date="2020-02" db="EMBL/GenBank/DDBJ databases">
        <title>Draft genome sequence of Haematococcus lacustris strain NIES-144.</title>
        <authorList>
            <person name="Morimoto D."/>
            <person name="Nakagawa S."/>
            <person name="Yoshida T."/>
            <person name="Sawayama S."/>
        </authorList>
    </citation>
    <scope>NUCLEOTIDE SEQUENCE [LARGE SCALE GENOMIC DNA]</scope>
    <source>
        <strain evidence="2 3">NIES-144</strain>
    </source>
</reference>
<feature type="region of interest" description="Disordered" evidence="1">
    <location>
        <begin position="34"/>
        <end position="67"/>
    </location>
</feature>
<name>A0A699ZRX0_HAELA</name>
<evidence type="ECO:0000313" key="2">
    <source>
        <dbReference type="EMBL" id="GFH25547.1"/>
    </source>
</evidence>
<evidence type="ECO:0000313" key="3">
    <source>
        <dbReference type="Proteomes" id="UP000485058"/>
    </source>
</evidence>
<dbReference type="Proteomes" id="UP000485058">
    <property type="component" value="Unassembled WGS sequence"/>
</dbReference>
<comment type="caution">
    <text evidence="2">The sequence shown here is derived from an EMBL/GenBank/DDBJ whole genome shotgun (WGS) entry which is preliminary data.</text>
</comment>
<feature type="non-terminal residue" evidence="2">
    <location>
        <position position="1"/>
    </location>
</feature>